<comment type="caution">
    <text evidence="1">The sequence shown here is derived from an EMBL/GenBank/DDBJ whole genome shotgun (WGS) entry which is preliminary data.</text>
</comment>
<accession>A0A8S9R183</accession>
<name>A0A8S9R183_BRACR</name>
<protein>
    <submittedName>
        <fullName evidence="1">Uncharacterized protein</fullName>
    </submittedName>
</protein>
<dbReference type="AlphaFoldDB" id="A0A8S9R183"/>
<organism evidence="1 2">
    <name type="scientific">Brassica cretica</name>
    <name type="common">Mustard</name>
    <dbReference type="NCBI Taxonomy" id="69181"/>
    <lineage>
        <taxon>Eukaryota</taxon>
        <taxon>Viridiplantae</taxon>
        <taxon>Streptophyta</taxon>
        <taxon>Embryophyta</taxon>
        <taxon>Tracheophyta</taxon>
        <taxon>Spermatophyta</taxon>
        <taxon>Magnoliopsida</taxon>
        <taxon>eudicotyledons</taxon>
        <taxon>Gunneridae</taxon>
        <taxon>Pentapetalae</taxon>
        <taxon>rosids</taxon>
        <taxon>malvids</taxon>
        <taxon>Brassicales</taxon>
        <taxon>Brassicaceae</taxon>
        <taxon>Brassiceae</taxon>
        <taxon>Brassica</taxon>
    </lineage>
</organism>
<dbReference type="EMBL" id="QGKX02000996">
    <property type="protein sequence ID" value="KAF3557537.1"/>
    <property type="molecule type" value="Genomic_DNA"/>
</dbReference>
<reference evidence="1" key="1">
    <citation type="submission" date="2019-12" db="EMBL/GenBank/DDBJ databases">
        <title>Genome sequencing and annotation of Brassica cretica.</title>
        <authorList>
            <person name="Studholme D.J."/>
            <person name="Sarris P."/>
        </authorList>
    </citation>
    <scope>NUCLEOTIDE SEQUENCE</scope>
    <source>
        <strain evidence="1">PFS-109/04</strain>
        <tissue evidence="1">Leaf</tissue>
    </source>
</reference>
<evidence type="ECO:0000313" key="2">
    <source>
        <dbReference type="Proteomes" id="UP000712600"/>
    </source>
</evidence>
<proteinExistence type="predicted"/>
<dbReference type="Proteomes" id="UP000712600">
    <property type="component" value="Unassembled WGS sequence"/>
</dbReference>
<sequence>MVSPDYLTTLRNFYQIPSGVVFRIRSGNESAKDPPEGFFTCYEAFLVYCLNRILPPTPADFFAKRDLLRSRPFFWNSFTVERIRSAVELHRSRAVSQPLDVLYDVEPVIYVLPAQRQRIRSRKGKGVASARVAAELAGRSVSAVRFLGF</sequence>
<gene>
    <name evidence="1" type="ORF">F2Q69_00013730</name>
</gene>
<evidence type="ECO:0000313" key="1">
    <source>
        <dbReference type="EMBL" id="KAF3557537.1"/>
    </source>
</evidence>